<dbReference type="InterPro" id="IPR003121">
    <property type="entry name" value="SWIB_MDM2_domain"/>
</dbReference>
<dbReference type="SMART" id="SM00151">
    <property type="entry name" value="SWIB"/>
    <property type="match status" value="1"/>
</dbReference>
<evidence type="ECO:0000313" key="2">
    <source>
        <dbReference type="EMBL" id="KAA8530105.1"/>
    </source>
</evidence>
<gene>
    <name evidence="2" type="ORF">F0562_004814</name>
</gene>
<evidence type="ECO:0000259" key="1">
    <source>
        <dbReference type="PROSITE" id="PS51925"/>
    </source>
</evidence>
<dbReference type="EMBL" id="CM018043">
    <property type="protein sequence ID" value="KAA8530105.1"/>
    <property type="molecule type" value="Genomic_DNA"/>
</dbReference>
<dbReference type="PROSITE" id="PS51925">
    <property type="entry name" value="SWIB_MDM2"/>
    <property type="match status" value="1"/>
</dbReference>
<dbReference type="InterPro" id="IPR036885">
    <property type="entry name" value="SWIB_MDM2_dom_sf"/>
</dbReference>
<feature type="domain" description="DM2" evidence="1">
    <location>
        <begin position="34"/>
        <end position="111"/>
    </location>
</feature>
<dbReference type="PANTHER" id="PTHR13844">
    <property type="entry name" value="SWI/SNF-RELATED MATRIX-ASSOCIATED ACTIN-DEPENDENT REGULATOR OF CHROMATIN SUBFAMILY D"/>
    <property type="match status" value="1"/>
</dbReference>
<evidence type="ECO:0000313" key="3">
    <source>
        <dbReference type="Proteomes" id="UP000325577"/>
    </source>
</evidence>
<reference evidence="2 3" key="1">
    <citation type="submission" date="2019-09" db="EMBL/GenBank/DDBJ databases">
        <title>A chromosome-level genome assembly of the Chinese tupelo Nyssa sinensis.</title>
        <authorList>
            <person name="Yang X."/>
            <person name="Kang M."/>
            <person name="Yang Y."/>
            <person name="Xiong H."/>
            <person name="Wang M."/>
            <person name="Zhang Z."/>
            <person name="Wang Z."/>
            <person name="Wu H."/>
            <person name="Ma T."/>
            <person name="Liu J."/>
            <person name="Xi Z."/>
        </authorList>
    </citation>
    <scope>NUCLEOTIDE SEQUENCE [LARGE SCALE GENOMIC DNA]</scope>
    <source>
        <strain evidence="2">J267</strain>
        <tissue evidence="2">Leaf</tissue>
    </source>
</reference>
<dbReference type="AlphaFoldDB" id="A0A5J5AGC6"/>
<name>A0A5J5AGC6_9ASTE</name>
<dbReference type="InterPro" id="IPR019835">
    <property type="entry name" value="SWIB_domain"/>
</dbReference>
<keyword evidence="3" id="KW-1185">Reference proteome</keyword>
<organism evidence="2 3">
    <name type="scientific">Nyssa sinensis</name>
    <dbReference type="NCBI Taxonomy" id="561372"/>
    <lineage>
        <taxon>Eukaryota</taxon>
        <taxon>Viridiplantae</taxon>
        <taxon>Streptophyta</taxon>
        <taxon>Embryophyta</taxon>
        <taxon>Tracheophyta</taxon>
        <taxon>Spermatophyta</taxon>
        <taxon>Magnoliopsida</taxon>
        <taxon>eudicotyledons</taxon>
        <taxon>Gunneridae</taxon>
        <taxon>Pentapetalae</taxon>
        <taxon>asterids</taxon>
        <taxon>Cornales</taxon>
        <taxon>Nyssaceae</taxon>
        <taxon>Nyssa</taxon>
    </lineage>
</organism>
<protein>
    <recommendedName>
        <fullName evidence="1">DM2 domain-containing protein</fullName>
    </recommendedName>
</protein>
<dbReference type="OrthoDB" id="10263741at2759"/>
<accession>A0A5J5AGC6</accession>
<dbReference type="SUPFAM" id="SSF47592">
    <property type="entry name" value="SWIB/MDM2 domain"/>
    <property type="match status" value="1"/>
</dbReference>
<dbReference type="Pfam" id="PF02201">
    <property type="entry name" value="SWIB"/>
    <property type="match status" value="1"/>
</dbReference>
<dbReference type="Proteomes" id="UP000325577">
    <property type="component" value="Linkage Group LG2"/>
</dbReference>
<proteinExistence type="predicted"/>
<dbReference type="Gene3D" id="1.10.245.10">
    <property type="entry name" value="SWIB/MDM2 domain"/>
    <property type="match status" value="1"/>
</dbReference>
<dbReference type="CDD" id="cd10568">
    <property type="entry name" value="SWIB_like"/>
    <property type="match status" value="1"/>
</dbReference>
<sequence length="252" mass="28925">MWDSARSPAPHEGFEVKRKGDKEFTVNIRLEMNYMPEKYKLSPALMEVLGIEVDTRPKVIAAIWHYVKARKLQNPNDPSYFNCDLPLQKVFGEEKMKFTMVSQKISHHLSPPQSIHLEHKIRLSENSPAGNACYDILVDVPFPIQKELNTLLANTEKNKEIDACDEAICTAIRKIHEHRRRRAFFLGFSQSPVEFVNALIESQSRDLKLVAGEASRSAEKEHRSDFFNQPWVEDAVIRYLNRNPVTHGPGST</sequence>